<dbReference type="AlphaFoldDB" id="A0A8J5R678"/>
<evidence type="ECO:0000256" key="1">
    <source>
        <dbReference type="ARBA" id="ARBA00022737"/>
    </source>
</evidence>
<protein>
    <submittedName>
        <fullName evidence="4">FES1</fullName>
    </submittedName>
</protein>
<dbReference type="RefSeq" id="XP_049265867.1">
    <property type="nucleotide sequence ID" value="XM_049410559.1"/>
</dbReference>
<dbReference type="OrthoDB" id="10250458at2759"/>
<reference evidence="4 5" key="1">
    <citation type="journal article" date="2021" name="DNA Res.">
        <title>Genome analysis of Candida subhashii reveals its hybrid nature and dual mitochondrial genome conformations.</title>
        <authorList>
            <person name="Mixao V."/>
            <person name="Hegedusova E."/>
            <person name="Saus E."/>
            <person name="Pryszcz L.P."/>
            <person name="Cillingova A."/>
            <person name="Nosek J."/>
            <person name="Gabaldon T."/>
        </authorList>
    </citation>
    <scope>NUCLEOTIDE SEQUENCE [LARGE SCALE GENOMIC DNA]</scope>
    <source>
        <strain evidence="4 5">CBS 10753</strain>
    </source>
</reference>
<dbReference type="GO" id="GO:0000774">
    <property type="term" value="F:adenyl-nucleotide exchange factor activity"/>
    <property type="evidence" value="ECO:0007669"/>
    <property type="project" value="TreeGrafter"/>
</dbReference>
<dbReference type="PANTHER" id="PTHR19316">
    <property type="entry name" value="PROTEIN FOLDING REGULATOR"/>
    <property type="match status" value="1"/>
</dbReference>
<sequence length="285" mass="31919">MEKLLQWSIAQQSGDREAMERIGQPDPETLGKLFGTGPDEPTLMKQSIEVVEHPEATSENKQIALENFEMLIENLDNANNIENLKLWPSIIKLLNDDVDDSDLKVLACSIIGIAVQNNPISQENFNSHETGLEKLIKIANNNSNKSLQLKAIFAIASFIRNFKPGYTRFEQLNGWEIINNNMSSNDNKLLVRVLSLISAILSNEFNQELLQQQNLIHLLCSILQDKDANSNIIDKSLSIIADLHRNNYQFSTGEKSSIAEGIKQVEHLGDQLNEDNIADAKKALA</sequence>
<gene>
    <name evidence="4" type="ORF">J8A68_000841</name>
</gene>
<accession>A0A8J5R678</accession>
<feature type="domain" description="Nucleotide exchange factor Fes1" evidence="3">
    <location>
        <begin position="1"/>
        <end position="81"/>
    </location>
</feature>
<keyword evidence="1" id="KW-0677">Repeat</keyword>
<comment type="caution">
    <text evidence="4">The sequence shown here is derived from an EMBL/GenBank/DDBJ whole genome shotgun (WGS) entry which is preliminary data.</text>
</comment>
<dbReference type="GO" id="GO:0005783">
    <property type="term" value="C:endoplasmic reticulum"/>
    <property type="evidence" value="ECO:0007669"/>
    <property type="project" value="TreeGrafter"/>
</dbReference>
<evidence type="ECO:0000259" key="3">
    <source>
        <dbReference type="Pfam" id="PF08609"/>
    </source>
</evidence>
<organism evidence="4 5">
    <name type="scientific">[Candida] subhashii</name>
    <dbReference type="NCBI Taxonomy" id="561895"/>
    <lineage>
        <taxon>Eukaryota</taxon>
        <taxon>Fungi</taxon>
        <taxon>Dikarya</taxon>
        <taxon>Ascomycota</taxon>
        <taxon>Saccharomycotina</taxon>
        <taxon>Pichiomycetes</taxon>
        <taxon>Debaryomycetaceae</taxon>
        <taxon>Spathaspora</taxon>
    </lineage>
</organism>
<dbReference type="EMBL" id="JAGSYN010000048">
    <property type="protein sequence ID" value="KAG7665635.1"/>
    <property type="molecule type" value="Genomic_DNA"/>
</dbReference>
<evidence type="ECO:0000313" key="4">
    <source>
        <dbReference type="EMBL" id="KAG7665635.1"/>
    </source>
</evidence>
<dbReference type="GeneID" id="73467642"/>
<dbReference type="Pfam" id="PF08609">
    <property type="entry name" value="Fes1"/>
    <property type="match status" value="1"/>
</dbReference>
<name>A0A8J5R678_9ASCO</name>
<dbReference type="PANTHER" id="PTHR19316:SF18">
    <property type="entry name" value="HSP70-BINDING PROTEIN 1"/>
    <property type="match status" value="1"/>
</dbReference>
<keyword evidence="5" id="KW-1185">Reference proteome</keyword>
<evidence type="ECO:0000313" key="5">
    <source>
        <dbReference type="Proteomes" id="UP000694255"/>
    </source>
</evidence>
<proteinExistence type="predicted"/>
<feature type="region of interest" description="Disordered" evidence="2">
    <location>
        <begin position="11"/>
        <end position="31"/>
    </location>
</feature>
<dbReference type="InterPro" id="IPR050693">
    <property type="entry name" value="Hsp70_NEF-Inhibitors"/>
</dbReference>
<dbReference type="InterPro" id="IPR013918">
    <property type="entry name" value="Nucleotide_exch_fac_Fes1"/>
</dbReference>
<dbReference type="Proteomes" id="UP000694255">
    <property type="component" value="Unassembled WGS sequence"/>
</dbReference>
<evidence type="ECO:0000256" key="2">
    <source>
        <dbReference type="SAM" id="MobiDB-lite"/>
    </source>
</evidence>